<dbReference type="Proteomes" id="UP001172684">
    <property type="component" value="Unassembled WGS sequence"/>
</dbReference>
<feature type="region of interest" description="Disordered" evidence="4">
    <location>
        <begin position="1"/>
        <end position="45"/>
    </location>
</feature>
<protein>
    <recommendedName>
        <fullName evidence="7">DNA repair protein Swi5/Sae3</fullName>
    </recommendedName>
</protein>
<evidence type="ECO:0000256" key="2">
    <source>
        <dbReference type="ARBA" id="ARBA00022763"/>
    </source>
</evidence>
<feature type="region of interest" description="Disordered" evidence="4">
    <location>
        <begin position="64"/>
        <end position="180"/>
    </location>
</feature>
<evidence type="ECO:0000256" key="1">
    <source>
        <dbReference type="ARBA" id="ARBA00008060"/>
    </source>
</evidence>
<evidence type="ECO:0000313" key="5">
    <source>
        <dbReference type="EMBL" id="KAJ9657607.1"/>
    </source>
</evidence>
<feature type="compositionally biased region" description="Basic and acidic residues" evidence="4">
    <location>
        <begin position="138"/>
        <end position="155"/>
    </location>
</feature>
<comment type="similarity">
    <text evidence="1">Belongs to the SWI5/SAE3 family.</text>
</comment>
<proteinExistence type="inferred from homology"/>
<sequence>MDEQNTVQNSEINEHMELQDSNTYYQPTVPNTSLSDAQPSMAPSETIQDAVDAEFVEGPSALVIEEPSTTSPPTRAQAEATYSPDVTMEIPDSSQVSLLSSPYEERNLTSDAGYTSTSHEANLPAVTEHAQEEQTEGQSRDDQPSQDSSKSESQIDPHSSSQLDIVQQPSGSTPNLLEPPKDKRIAALEARKTSLEATLANLTATRDTLASQFSALPSISPTLTFHSHAPTPTPASPSHRASSPPSALPSSSPSTTPQPDSDSNAAVLAAAKAVIKRHITLLHDYNEIRDVGLGLMGLIADARGVRIKDVQEEFGIEAKD</sequence>
<dbReference type="Pfam" id="PF07061">
    <property type="entry name" value="Swi5"/>
    <property type="match status" value="1"/>
</dbReference>
<feature type="compositionally biased region" description="Polar residues" evidence="4">
    <location>
        <begin position="1"/>
        <end position="11"/>
    </location>
</feature>
<dbReference type="PANTHER" id="PTHR28529:SF2">
    <property type="entry name" value="DNA REPAIR PROTEIN SWI5 HOMOLOG"/>
    <property type="match status" value="1"/>
</dbReference>
<dbReference type="PANTHER" id="PTHR28529">
    <property type="entry name" value="DNA REPAIR PROTEIN SWI5 HOMOLOG"/>
    <property type="match status" value="1"/>
</dbReference>
<keyword evidence="3" id="KW-0234">DNA repair</keyword>
<dbReference type="InterPro" id="IPR010760">
    <property type="entry name" value="DNA-repair_Swi5"/>
</dbReference>
<reference evidence="5" key="1">
    <citation type="submission" date="2022-10" db="EMBL/GenBank/DDBJ databases">
        <title>Culturing micro-colonial fungi from biological soil crusts in the Mojave desert and describing Neophaeococcomyces mojavensis, and introducing the new genera and species Taxawa tesnikishii.</title>
        <authorList>
            <person name="Kurbessoian T."/>
            <person name="Stajich J.E."/>
        </authorList>
    </citation>
    <scope>NUCLEOTIDE SEQUENCE</scope>
    <source>
        <strain evidence="5">TK_1</strain>
    </source>
</reference>
<organism evidence="5 6">
    <name type="scientific">Coniosporium apollinis</name>
    <dbReference type="NCBI Taxonomy" id="61459"/>
    <lineage>
        <taxon>Eukaryota</taxon>
        <taxon>Fungi</taxon>
        <taxon>Dikarya</taxon>
        <taxon>Ascomycota</taxon>
        <taxon>Pezizomycotina</taxon>
        <taxon>Dothideomycetes</taxon>
        <taxon>Dothideomycetes incertae sedis</taxon>
        <taxon>Coniosporium</taxon>
    </lineage>
</organism>
<comment type="caution">
    <text evidence="5">The sequence shown here is derived from an EMBL/GenBank/DDBJ whole genome shotgun (WGS) entry which is preliminary data.</text>
</comment>
<feature type="compositionally biased region" description="Polar residues" evidence="4">
    <location>
        <begin position="157"/>
        <end position="175"/>
    </location>
</feature>
<feature type="compositionally biased region" description="Polar residues" evidence="4">
    <location>
        <begin position="19"/>
        <end position="45"/>
    </location>
</feature>
<accession>A0ABQ9NJJ6</accession>
<dbReference type="EMBL" id="JAPDRL010000098">
    <property type="protein sequence ID" value="KAJ9657607.1"/>
    <property type="molecule type" value="Genomic_DNA"/>
</dbReference>
<keyword evidence="6" id="KW-1185">Reference proteome</keyword>
<evidence type="ECO:0000313" key="6">
    <source>
        <dbReference type="Proteomes" id="UP001172684"/>
    </source>
</evidence>
<evidence type="ECO:0008006" key="7">
    <source>
        <dbReference type="Google" id="ProtNLM"/>
    </source>
</evidence>
<feature type="compositionally biased region" description="Low complexity" evidence="4">
    <location>
        <begin position="236"/>
        <end position="264"/>
    </location>
</feature>
<keyword evidence="2" id="KW-0227">DNA damage</keyword>
<name>A0ABQ9NJJ6_9PEZI</name>
<evidence type="ECO:0000256" key="3">
    <source>
        <dbReference type="ARBA" id="ARBA00023204"/>
    </source>
</evidence>
<dbReference type="Gene3D" id="1.20.5.170">
    <property type="match status" value="1"/>
</dbReference>
<feature type="region of interest" description="Disordered" evidence="4">
    <location>
        <begin position="224"/>
        <end position="264"/>
    </location>
</feature>
<feature type="compositionally biased region" description="Polar residues" evidence="4">
    <location>
        <begin position="109"/>
        <end position="120"/>
    </location>
</feature>
<gene>
    <name evidence="5" type="ORF">H2201_008112</name>
</gene>
<evidence type="ECO:0000256" key="4">
    <source>
        <dbReference type="SAM" id="MobiDB-lite"/>
    </source>
</evidence>